<evidence type="ECO:0000256" key="12">
    <source>
        <dbReference type="SAM" id="MobiDB-lite"/>
    </source>
</evidence>
<dbReference type="InterPro" id="IPR012677">
    <property type="entry name" value="Nucleotide-bd_a/b_plait_sf"/>
</dbReference>
<feature type="region of interest" description="Disordered" evidence="12">
    <location>
        <begin position="1002"/>
        <end position="1060"/>
    </location>
</feature>
<dbReference type="OMA" id="EPHEAWH"/>
<dbReference type="Pfam" id="PF12612">
    <property type="entry name" value="TFCD_C"/>
    <property type="match status" value="1"/>
</dbReference>
<dbReference type="InterPro" id="IPR033162">
    <property type="entry name" value="TBCD"/>
</dbReference>
<dbReference type="PROSITE" id="PS50102">
    <property type="entry name" value="RRM"/>
    <property type="match status" value="2"/>
</dbReference>
<dbReference type="PANTHER" id="PTHR12658:SF0">
    <property type="entry name" value="TUBULIN-SPECIFIC CHAPERONE D"/>
    <property type="match status" value="1"/>
</dbReference>
<dbReference type="KEGG" id="ure:UREG_05248"/>
<evidence type="ECO:0000313" key="15">
    <source>
        <dbReference type="Proteomes" id="UP000002058"/>
    </source>
</evidence>
<keyword evidence="15" id="KW-1185">Reference proteome</keyword>
<dbReference type="eggNOG" id="KOG4206">
    <property type="taxonomic scope" value="Eukaryota"/>
</dbReference>
<dbReference type="SUPFAM" id="SSF48371">
    <property type="entry name" value="ARM repeat"/>
    <property type="match status" value="2"/>
</dbReference>
<name>C4JS09_UNCRE</name>
<dbReference type="FunFam" id="3.30.70.330:FF:000029">
    <property type="entry name" value="U2 small nuclear ribonucleoprotein B"/>
    <property type="match status" value="1"/>
</dbReference>
<dbReference type="SMART" id="SM00360">
    <property type="entry name" value="RRM"/>
    <property type="match status" value="2"/>
</dbReference>
<accession>C4JS09</accession>
<evidence type="ECO:0000256" key="11">
    <source>
        <dbReference type="PROSITE-ProRule" id="PRU00176"/>
    </source>
</evidence>
<keyword evidence="4" id="KW-0747">Spliceosome</keyword>
<evidence type="ECO:0000313" key="14">
    <source>
        <dbReference type="EMBL" id="EEP80406.1"/>
    </source>
</evidence>
<evidence type="ECO:0000256" key="5">
    <source>
        <dbReference type="ARBA" id="ARBA00022737"/>
    </source>
</evidence>
<dbReference type="AlphaFoldDB" id="C4JS09"/>
<dbReference type="Pfam" id="PF00076">
    <property type="entry name" value="RRM_1"/>
    <property type="match status" value="2"/>
</dbReference>
<gene>
    <name evidence="14" type="ORF">UREG_05248</name>
</gene>
<dbReference type="GO" id="GO:0006397">
    <property type="term" value="P:mRNA processing"/>
    <property type="evidence" value="ECO:0007669"/>
    <property type="project" value="UniProtKB-KW"/>
</dbReference>
<dbReference type="GO" id="GO:0000226">
    <property type="term" value="P:microtubule cytoskeleton organization"/>
    <property type="evidence" value="ECO:0007669"/>
    <property type="project" value="TreeGrafter"/>
</dbReference>
<dbReference type="InterPro" id="IPR016024">
    <property type="entry name" value="ARM-type_fold"/>
</dbReference>
<dbReference type="Gene3D" id="1.25.10.10">
    <property type="entry name" value="Leucine-rich Repeat Variant"/>
    <property type="match status" value="1"/>
</dbReference>
<evidence type="ECO:0000256" key="8">
    <source>
        <dbReference type="ARBA" id="ARBA00023187"/>
    </source>
</evidence>
<keyword evidence="3" id="KW-0507">mRNA processing</keyword>
<dbReference type="VEuPathDB" id="FungiDB:UREG_05248"/>
<dbReference type="CDD" id="cd12247">
    <property type="entry name" value="RRM2_U1A_like"/>
    <property type="match status" value="1"/>
</dbReference>
<evidence type="ECO:0000256" key="3">
    <source>
        <dbReference type="ARBA" id="ARBA00022664"/>
    </source>
</evidence>
<comment type="subcellular location">
    <subcellularLocation>
        <location evidence="1">Nucleus</location>
    </subcellularLocation>
</comment>
<dbReference type="Proteomes" id="UP000002058">
    <property type="component" value="Unassembled WGS sequence"/>
</dbReference>
<evidence type="ECO:0000256" key="2">
    <source>
        <dbReference type="ARBA" id="ARBA00007243"/>
    </source>
</evidence>
<evidence type="ECO:0000256" key="6">
    <source>
        <dbReference type="ARBA" id="ARBA00022884"/>
    </source>
</evidence>
<dbReference type="InterPro" id="IPR011989">
    <property type="entry name" value="ARM-like"/>
</dbReference>
<keyword evidence="9" id="KW-0539">Nucleus</keyword>
<feature type="domain" description="RRM" evidence="13">
    <location>
        <begin position="914"/>
        <end position="993"/>
    </location>
</feature>
<dbReference type="RefSeq" id="XP_002584559.1">
    <property type="nucleotide sequence ID" value="XM_002584513.1"/>
</dbReference>
<reference evidence="15" key="1">
    <citation type="journal article" date="2009" name="Genome Res.">
        <title>Comparative genomic analyses of the human fungal pathogens Coccidioides and their relatives.</title>
        <authorList>
            <person name="Sharpton T.J."/>
            <person name="Stajich J.E."/>
            <person name="Rounsley S.D."/>
            <person name="Gardner M.J."/>
            <person name="Wortman J.R."/>
            <person name="Jordar V.S."/>
            <person name="Maiti R."/>
            <person name="Kodira C.D."/>
            <person name="Neafsey D.E."/>
            <person name="Zeng Q."/>
            <person name="Hung C.-Y."/>
            <person name="McMahan C."/>
            <person name="Muszewska A."/>
            <person name="Grynberg M."/>
            <person name="Mandel M.A."/>
            <person name="Kellner E.M."/>
            <person name="Barker B.M."/>
            <person name="Galgiani J.N."/>
            <person name="Orbach M.J."/>
            <person name="Kirkland T.N."/>
            <person name="Cole G.T."/>
            <person name="Henn M.R."/>
            <person name="Birren B.W."/>
            <person name="Taylor J.W."/>
        </authorList>
    </citation>
    <scope>NUCLEOTIDE SEQUENCE [LARGE SCALE GENOMIC DNA]</scope>
    <source>
        <strain evidence="15">UAMH 1704</strain>
    </source>
</reference>
<dbReference type="GeneID" id="8442106"/>
<dbReference type="HOGENOM" id="CLU_276613_0_0_1"/>
<organism evidence="14 15">
    <name type="scientific">Uncinocarpus reesii (strain UAMH 1704)</name>
    <dbReference type="NCBI Taxonomy" id="336963"/>
    <lineage>
        <taxon>Eukaryota</taxon>
        <taxon>Fungi</taxon>
        <taxon>Dikarya</taxon>
        <taxon>Ascomycota</taxon>
        <taxon>Pezizomycotina</taxon>
        <taxon>Eurotiomycetes</taxon>
        <taxon>Eurotiomycetidae</taxon>
        <taxon>Onygenales</taxon>
        <taxon>Onygenaceae</taxon>
        <taxon>Uncinocarpus</taxon>
    </lineage>
</organism>
<dbReference type="InterPro" id="IPR022577">
    <property type="entry name" value="TBCD_C"/>
</dbReference>
<dbReference type="GO" id="GO:0007023">
    <property type="term" value="P:post-chaperonin tubulin folding pathway"/>
    <property type="evidence" value="ECO:0007669"/>
    <property type="project" value="InterPro"/>
</dbReference>
<protein>
    <recommendedName>
        <fullName evidence="13">RRM domain-containing protein</fullName>
    </recommendedName>
</protein>
<evidence type="ECO:0000256" key="1">
    <source>
        <dbReference type="ARBA" id="ARBA00004123"/>
    </source>
</evidence>
<evidence type="ECO:0000256" key="7">
    <source>
        <dbReference type="ARBA" id="ARBA00023186"/>
    </source>
</evidence>
<dbReference type="Pfam" id="PF25767">
    <property type="entry name" value="ARM_TBCD_2nd"/>
    <property type="match status" value="2"/>
</dbReference>
<dbReference type="Gene3D" id="3.30.70.330">
    <property type="match status" value="2"/>
</dbReference>
<keyword evidence="8" id="KW-0508">mRNA splicing</keyword>
<dbReference type="CDD" id="cd12246">
    <property type="entry name" value="RRM1_U1A_like"/>
    <property type="match status" value="1"/>
</dbReference>
<dbReference type="InterPro" id="IPR035979">
    <property type="entry name" value="RBD_domain_sf"/>
</dbReference>
<dbReference type="SUPFAM" id="SSF54928">
    <property type="entry name" value="RNA-binding domain, RBD"/>
    <property type="match status" value="1"/>
</dbReference>
<dbReference type="GO" id="GO:0003723">
    <property type="term" value="F:RNA binding"/>
    <property type="evidence" value="ECO:0007669"/>
    <property type="project" value="UniProtKB-UniRule"/>
</dbReference>
<dbReference type="GO" id="GO:0008380">
    <property type="term" value="P:RNA splicing"/>
    <property type="evidence" value="ECO:0007669"/>
    <property type="project" value="UniProtKB-KW"/>
</dbReference>
<dbReference type="GO" id="GO:0007021">
    <property type="term" value="P:tubulin complex assembly"/>
    <property type="evidence" value="ECO:0007669"/>
    <property type="project" value="InterPro"/>
</dbReference>
<keyword evidence="10" id="KW-0687">Ribonucleoprotein</keyword>
<sequence length="1150" mass="127542">MAIRASASARKAVIKIFRSIMVLMLTLEERLGNFSEKSSMLLEHTIDHFLLALADKDTPVRFAASKALSMVTLKLDPEMAPDIVEAVLEALEEDILYETQAGTLISSFQAGNTRSSLSRRNTNAVDPQKWQGLILTLSQLLFRRALPPFYLDQVLQSLLSGLEFEQRSSTGSSVGGGVRDASCFGIWSIARKYTSREICAPDPQKIKVGTNKDESVLQLLAVELVCAACLDPSGNIRRGASAALQELIGRHPDTVLEGITLVQIVDYHAVARRAKAMQEVAKDAAGIGQSYWDSLLDGLLQWRGIGSPDSRSRRTAAAAIGELSIQEGYKSILTVLRRTIKCLSAVSAYAIEVRHGCLLSLAAVVDEFLAYRLKNPSEDQSAQSVALEISSLWEVLDRQIGQSKDSLTLSELRPDLTTEASARFLSSLARSCTDGSASPAVPRPSEKLLEKAVDILILCVCRGDDIPIEASSQAASDLFALLPSQKQTEVITLWFDNINASWKSTSGRGQISALGAVFKQLPVSSEGRTMILNELLRSTSEEESISKRSSAVKCITTGILPYAENVKSISTHFEAFLNDYTTDRRGDIGSFIRLEAIGGVNFILNSKLIQPLELYDLMKCVVRLTAEKLDKVRFQAWKCLVRFWEESPTLPPLQERYEHLSEVSSTGYFLQLFSLLSVDWIRPSLLRGVATSASAGTEGLVKSSRLALAQYIKMYGDDNECLLKRNVFDDLMLALESTIDDDRYAIPTVDTICFLLDNCFENSALLNLNFRKLFLLVQKSHFKSSNIPRIEAAIKLYSTLLRQETIRKDVMKKMISMLLHSYPKALLMGYDGFISLIEGVASYHSRAQFDPFSWHRPSARRFAGHLWELVEVTNGFTSRNKLLCSRAAAEYLRFLSFLSRENGYSSPKFFRHSAESNVRNLEERVKVDQLKEALSEIFAEYGSILEIVAKSNLKAKGQAFIVFDNVDSATRAIEEINGFELFEKPMVLDYAKTRSDATVLKEAGEQELETHKRRRLAEKERKQAQEALENQKKLKRPAGAAADTRPAKTTRGAGLKPTGAAAAPVIPDEYLPPNKILFLREVPDSYDSAGLTAIFGRFEGFKEVRMVPGRKGIAFVEYESEAGAISAKEATSGMTLGENGKPMRVTYQRQ</sequence>
<evidence type="ECO:0000256" key="4">
    <source>
        <dbReference type="ARBA" id="ARBA00022728"/>
    </source>
</evidence>
<comment type="similarity">
    <text evidence="2">Belongs to the RRM U1 A/B'' family.</text>
</comment>
<dbReference type="EMBL" id="CH476617">
    <property type="protein sequence ID" value="EEP80406.1"/>
    <property type="molecule type" value="Genomic_DNA"/>
</dbReference>
<dbReference type="GO" id="GO:0030532">
    <property type="term" value="C:small nuclear ribonucleoprotein complex"/>
    <property type="evidence" value="ECO:0007669"/>
    <property type="project" value="UniProtKB-ARBA"/>
</dbReference>
<dbReference type="FunFam" id="3.30.70.330:FF:000039">
    <property type="entry name" value="U1 small nuclear ribonucleoprotein A"/>
    <property type="match status" value="1"/>
</dbReference>
<dbReference type="eggNOG" id="KOG1943">
    <property type="taxonomic scope" value="Eukaryota"/>
</dbReference>
<dbReference type="InterPro" id="IPR058033">
    <property type="entry name" value="ARM_TBCD_2nd"/>
</dbReference>
<dbReference type="OrthoDB" id="10253476at2759"/>
<keyword evidence="7" id="KW-0143">Chaperone</keyword>
<feature type="compositionally biased region" description="Basic and acidic residues" evidence="12">
    <location>
        <begin position="1017"/>
        <end position="1032"/>
    </location>
</feature>
<dbReference type="GO" id="GO:0005096">
    <property type="term" value="F:GTPase activator activity"/>
    <property type="evidence" value="ECO:0007669"/>
    <property type="project" value="InterPro"/>
</dbReference>
<evidence type="ECO:0000256" key="10">
    <source>
        <dbReference type="ARBA" id="ARBA00023274"/>
    </source>
</evidence>
<dbReference type="GO" id="GO:0048487">
    <property type="term" value="F:beta-tubulin binding"/>
    <property type="evidence" value="ECO:0007669"/>
    <property type="project" value="InterPro"/>
</dbReference>
<keyword evidence="6 11" id="KW-0694">RNA-binding</keyword>
<dbReference type="STRING" id="336963.C4JS09"/>
<proteinExistence type="inferred from homology"/>
<keyword evidence="5" id="KW-0677">Repeat</keyword>
<dbReference type="PANTHER" id="PTHR12658">
    <property type="entry name" value="BETA-TUBULIN COFACTOR D"/>
    <property type="match status" value="1"/>
</dbReference>
<evidence type="ECO:0000259" key="13">
    <source>
        <dbReference type="PROSITE" id="PS50102"/>
    </source>
</evidence>
<dbReference type="GO" id="GO:0005681">
    <property type="term" value="C:spliceosomal complex"/>
    <property type="evidence" value="ECO:0007669"/>
    <property type="project" value="UniProtKB-KW"/>
</dbReference>
<dbReference type="InParanoid" id="C4JS09"/>
<feature type="domain" description="RRM" evidence="13">
    <location>
        <begin position="1075"/>
        <end position="1150"/>
    </location>
</feature>
<evidence type="ECO:0000256" key="9">
    <source>
        <dbReference type="ARBA" id="ARBA00023242"/>
    </source>
</evidence>
<dbReference type="InterPro" id="IPR000504">
    <property type="entry name" value="RRM_dom"/>
</dbReference>